<sequence>MTLSKSLEKKTNDLFFSFIKKFKKVCPSVFDTFNWDTSLLGNACQYGKIEPFYFIINLIDKKNNPSFTNVFCKAASSNSLEMCKYLIDNKFMINFVELFQQLSKVPNVISEIISFLFNNSGLEFDKVIFLPLLSPSIKNSNVNFVAFLIERGIFYDECLIDAVSVKNLDIVNIILKYNSSPKFINRGSEDGTALHLAITKDSLEILQKLLTIPSINPYMYDKNNQTPLMLAVNQMRFPMIKEIISFSGKNIVYHRESIDALLEMLFKGSPPSRSKYNYGYHNYGYHNYSFYQSNSTINDIIETLEMILNIPNIQIVFDEKNQKYFPDVCSKPNINTKIVQLLLKIVSIDVNFISISSGETALTSAIKSQRIDIIKLLINDPRTNFNLTNTNYESPLNLAVQKNNLEIVKLLLSVPSINPYLYDKNYRTSLMIAANQMNLPIINEIILFSGKNIIYHKESVDFLLETLIRAIPRNNNQNNNFYNGNMKNKKYTDEDVIETLNMLLSIDDIQMIFDEKSQIHFLNMFSNKNIDIKLIQTFINDDKFDLSSFSPKTGNTPLISVLKEERIDIAKLLINNPRTNINITNYQHESALIIAVQKQYTEIVKLLINDPRFDPIESRADYAFIISKDEISDILLSMNLFDVNCIIIDSQRSRSGWGGGSTSFKSEETALMKAARSSNLTRFEHIIKHPTFDKNKSKLNKSIDIFMNTIKKENIRDFLNVLKDNNLIDDFLKKDESFRQLLKLSGIEILKEIIEGKYGPFVISDELLKKLFHFSFSIDEYSLSSLKYFIDYDKEHNNVIDFKNEPFLFYLKKDEVLNKTTEDIVKLLVENGCDVNKPDYRMCFPLEQAIYDNNYALVHALLETHKIDFNQRITKDNESFYMYERIGDQKEKSHTETYLHLAASKSSKILKAFLELNVFDVNVKNSKNKTPLMIACKNLLEKNVKLLFTNDDLDFRCKNDKNEDALQIAQNVGKQDESDILDEPSDSLTKEQYLNALIAVINKKKFCQGSICDYDDIDVYDNEKDDAPNIRPVHRNVWGKWGK</sequence>
<accession>A0ABR2H525</accession>
<gene>
    <name evidence="3" type="ORF">M9Y10_026947</name>
</gene>
<dbReference type="PANTHER" id="PTHR24198">
    <property type="entry name" value="ANKYRIN REPEAT AND PROTEIN KINASE DOMAIN-CONTAINING PROTEIN"/>
    <property type="match status" value="1"/>
</dbReference>
<comment type="caution">
    <text evidence="3">The sequence shown here is derived from an EMBL/GenBank/DDBJ whole genome shotgun (WGS) entry which is preliminary data.</text>
</comment>
<evidence type="ECO:0000313" key="3">
    <source>
        <dbReference type="EMBL" id="KAK8841334.1"/>
    </source>
</evidence>
<dbReference type="Pfam" id="PF12796">
    <property type="entry name" value="Ank_2"/>
    <property type="match status" value="4"/>
</dbReference>
<dbReference type="Gene3D" id="1.25.40.20">
    <property type="entry name" value="Ankyrin repeat-containing domain"/>
    <property type="match status" value="4"/>
</dbReference>
<dbReference type="EMBL" id="JAPFFF010000041">
    <property type="protein sequence ID" value="KAK8841334.1"/>
    <property type="molecule type" value="Genomic_DNA"/>
</dbReference>
<dbReference type="SUPFAM" id="SSF140860">
    <property type="entry name" value="Pseudo ankyrin repeat-like"/>
    <property type="match status" value="1"/>
</dbReference>
<dbReference type="InterPro" id="IPR036770">
    <property type="entry name" value="Ankyrin_rpt-contain_sf"/>
</dbReference>
<evidence type="ECO:0000256" key="2">
    <source>
        <dbReference type="ARBA" id="ARBA00023043"/>
    </source>
</evidence>
<reference evidence="3 4" key="1">
    <citation type="submission" date="2024-04" db="EMBL/GenBank/DDBJ databases">
        <title>Tritrichomonas musculus Genome.</title>
        <authorList>
            <person name="Alves-Ferreira E."/>
            <person name="Grigg M."/>
            <person name="Lorenzi H."/>
            <person name="Galac M."/>
        </authorList>
    </citation>
    <scope>NUCLEOTIDE SEQUENCE [LARGE SCALE GENOMIC DNA]</scope>
    <source>
        <strain evidence="3 4">EAF2021</strain>
    </source>
</reference>
<keyword evidence="2" id="KW-0040">ANK repeat</keyword>
<evidence type="ECO:0000256" key="1">
    <source>
        <dbReference type="ARBA" id="ARBA00022737"/>
    </source>
</evidence>
<keyword evidence="4" id="KW-1185">Reference proteome</keyword>
<dbReference type="Proteomes" id="UP001470230">
    <property type="component" value="Unassembled WGS sequence"/>
</dbReference>
<name>A0ABR2H525_9EUKA</name>
<dbReference type="SMART" id="SM00248">
    <property type="entry name" value="ANK"/>
    <property type="match status" value="14"/>
</dbReference>
<evidence type="ECO:0000313" key="4">
    <source>
        <dbReference type="Proteomes" id="UP001470230"/>
    </source>
</evidence>
<dbReference type="SUPFAM" id="SSF48403">
    <property type="entry name" value="Ankyrin repeat"/>
    <property type="match status" value="2"/>
</dbReference>
<evidence type="ECO:0008006" key="5">
    <source>
        <dbReference type="Google" id="ProtNLM"/>
    </source>
</evidence>
<proteinExistence type="predicted"/>
<protein>
    <recommendedName>
        <fullName evidence="5">Ankyrin</fullName>
    </recommendedName>
</protein>
<dbReference type="PANTHER" id="PTHR24198:SF165">
    <property type="entry name" value="ANKYRIN REPEAT-CONTAINING PROTEIN-RELATED"/>
    <property type="match status" value="1"/>
</dbReference>
<organism evidence="3 4">
    <name type="scientific">Tritrichomonas musculus</name>
    <dbReference type="NCBI Taxonomy" id="1915356"/>
    <lineage>
        <taxon>Eukaryota</taxon>
        <taxon>Metamonada</taxon>
        <taxon>Parabasalia</taxon>
        <taxon>Tritrichomonadida</taxon>
        <taxon>Tritrichomonadidae</taxon>
        <taxon>Tritrichomonas</taxon>
    </lineage>
</organism>
<dbReference type="InterPro" id="IPR002110">
    <property type="entry name" value="Ankyrin_rpt"/>
</dbReference>
<keyword evidence="1" id="KW-0677">Repeat</keyword>